<evidence type="ECO:0000256" key="8">
    <source>
        <dbReference type="ARBA" id="ARBA00023098"/>
    </source>
</evidence>
<organism evidence="13 14">
    <name type="scientific">Trypanosoma rangeli</name>
    <dbReference type="NCBI Taxonomy" id="5698"/>
    <lineage>
        <taxon>Eukaryota</taxon>
        <taxon>Discoba</taxon>
        <taxon>Euglenozoa</taxon>
        <taxon>Kinetoplastea</taxon>
        <taxon>Metakinetoplastina</taxon>
        <taxon>Trypanosomatida</taxon>
        <taxon>Trypanosomatidae</taxon>
        <taxon>Trypanosoma</taxon>
        <taxon>Herpetosoma</taxon>
    </lineage>
</organism>
<evidence type="ECO:0000256" key="5">
    <source>
        <dbReference type="ARBA" id="ARBA00022692"/>
    </source>
</evidence>
<dbReference type="GO" id="GO:0034625">
    <property type="term" value="P:fatty acid elongation, monounsaturated fatty acid"/>
    <property type="evidence" value="ECO:0007669"/>
    <property type="project" value="TreeGrafter"/>
</dbReference>
<dbReference type="OrthoDB" id="434092at2759"/>
<evidence type="ECO:0000256" key="6">
    <source>
        <dbReference type="ARBA" id="ARBA00022832"/>
    </source>
</evidence>
<dbReference type="GO" id="GO:0030148">
    <property type="term" value="P:sphingolipid biosynthetic process"/>
    <property type="evidence" value="ECO:0007669"/>
    <property type="project" value="TreeGrafter"/>
</dbReference>
<gene>
    <name evidence="13" type="ORF">TraAM80_01555</name>
</gene>
<keyword evidence="3 12" id="KW-0444">Lipid biosynthesis</keyword>
<evidence type="ECO:0000256" key="2">
    <source>
        <dbReference type="ARBA" id="ARBA00007263"/>
    </source>
</evidence>
<feature type="transmembrane region" description="Helical" evidence="12">
    <location>
        <begin position="133"/>
        <end position="151"/>
    </location>
</feature>
<dbReference type="PANTHER" id="PTHR11157">
    <property type="entry name" value="FATTY ACID ACYL TRANSFERASE-RELATED"/>
    <property type="match status" value="1"/>
</dbReference>
<evidence type="ECO:0000256" key="7">
    <source>
        <dbReference type="ARBA" id="ARBA00022989"/>
    </source>
</evidence>
<feature type="transmembrane region" description="Helical" evidence="12">
    <location>
        <begin position="216"/>
        <end position="237"/>
    </location>
</feature>
<dbReference type="RefSeq" id="XP_029241614.1">
    <property type="nucleotide sequence ID" value="XM_029378592.1"/>
</dbReference>
<sequence length="253" mass="29290">MGACLDARECHSKGGLCFYPVFNSFVSWPVIIGVHAAYIVLVVLLRKWMQHRAALNVDKPMMFYNVVQISLSATMAIALAPSLKNGFFNFNGLFTRTIEFWIFVHYCTKFLDMLDTVFMICRKKNEQLSFLHIYHHATIGLIYGLLLRNGMGNGAAFFGACINSAVHFLMYSHYLWTSFGLQNPFKSILTKIQMFQFFLCIVQALLVPFFDHQFTLQWSLLQLFYHISLFFLFLDFYMKSGKKAALRNSKKIE</sequence>
<dbReference type="Proteomes" id="UP000283634">
    <property type="component" value="Unassembled WGS sequence"/>
</dbReference>
<keyword evidence="9 12" id="KW-0472">Membrane</keyword>
<keyword evidence="10 12" id="KW-0275">Fatty acid biosynthesis</keyword>
<dbReference type="OMA" id="AMEVVTH"/>
<feature type="transmembrane region" description="Helical" evidence="12">
    <location>
        <begin position="157"/>
        <end position="176"/>
    </location>
</feature>
<evidence type="ECO:0000256" key="1">
    <source>
        <dbReference type="ARBA" id="ARBA00004141"/>
    </source>
</evidence>
<dbReference type="VEuPathDB" id="TriTrypDB:TRSC58_04123"/>
<keyword evidence="6 12" id="KW-0276">Fatty acid metabolism</keyword>
<dbReference type="EMBL" id="MKGL01000031">
    <property type="protein sequence ID" value="RNF10508.1"/>
    <property type="molecule type" value="Genomic_DNA"/>
</dbReference>
<feature type="transmembrane region" description="Helical" evidence="12">
    <location>
        <begin position="28"/>
        <end position="49"/>
    </location>
</feature>
<reference evidence="13 14" key="1">
    <citation type="journal article" date="2018" name="BMC Genomics">
        <title>Genomic comparison of Trypanosoma conorhini and Trypanosoma rangeli to Trypanosoma cruzi strains of high and low virulence.</title>
        <authorList>
            <person name="Bradwell K.R."/>
            <person name="Koparde V.N."/>
            <person name="Matveyev A.V."/>
            <person name="Serrano M.G."/>
            <person name="Alves J.M."/>
            <person name="Parikh H."/>
            <person name="Huang B."/>
            <person name="Lee V."/>
            <person name="Espinosa-Alvarez O."/>
            <person name="Ortiz P.A."/>
            <person name="Costa-Martins A.G."/>
            <person name="Teixeira M.M."/>
            <person name="Buck G.A."/>
        </authorList>
    </citation>
    <scope>NUCLEOTIDE SEQUENCE [LARGE SCALE GENOMIC DNA]</scope>
    <source>
        <strain evidence="13 14">AM80</strain>
    </source>
</reference>
<evidence type="ECO:0000256" key="11">
    <source>
        <dbReference type="ARBA" id="ARBA00044291"/>
    </source>
</evidence>
<dbReference type="EC" id="2.3.1.-" evidence="12"/>
<keyword evidence="14" id="KW-1185">Reference proteome</keyword>
<keyword evidence="8 12" id="KW-0443">Lipid metabolism</keyword>
<protein>
    <recommendedName>
        <fullName evidence="11 12">Elongation of fatty acids protein</fullName>
        <ecNumber evidence="12">2.3.1.-</ecNumber>
    </recommendedName>
</protein>
<evidence type="ECO:0000256" key="3">
    <source>
        <dbReference type="ARBA" id="ARBA00022516"/>
    </source>
</evidence>
<evidence type="ECO:0000256" key="12">
    <source>
        <dbReference type="RuleBase" id="RU361115"/>
    </source>
</evidence>
<dbReference type="GO" id="GO:0019367">
    <property type="term" value="P:fatty acid elongation, saturated fatty acid"/>
    <property type="evidence" value="ECO:0007669"/>
    <property type="project" value="TreeGrafter"/>
</dbReference>
<evidence type="ECO:0000256" key="4">
    <source>
        <dbReference type="ARBA" id="ARBA00022679"/>
    </source>
</evidence>
<dbReference type="GeneID" id="40325488"/>
<evidence type="ECO:0000313" key="14">
    <source>
        <dbReference type="Proteomes" id="UP000283634"/>
    </source>
</evidence>
<accession>A0A422NYI1</accession>
<comment type="subcellular location">
    <subcellularLocation>
        <location evidence="1">Membrane</location>
        <topology evidence="1">Multi-pass membrane protein</topology>
    </subcellularLocation>
</comment>
<evidence type="ECO:0000313" key="13">
    <source>
        <dbReference type="EMBL" id="RNF10508.1"/>
    </source>
</evidence>
<comment type="catalytic activity">
    <reaction evidence="12">
        <text>an acyl-CoA + malonyl-CoA + H(+) = a 3-oxoacyl-CoA + CO2 + CoA</text>
        <dbReference type="Rhea" id="RHEA:50252"/>
        <dbReference type="ChEBI" id="CHEBI:15378"/>
        <dbReference type="ChEBI" id="CHEBI:16526"/>
        <dbReference type="ChEBI" id="CHEBI:57287"/>
        <dbReference type="ChEBI" id="CHEBI:57384"/>
        <dbReference type="ChEBI" id="CHEBI:58342"/>
        <dbReference type="ChEBI" id="CHEBI:90726"/>
    </reaction>
    <physiologicalReaction direction="left-to-right" evidence="12">
        <dbReference type="Rhea" id="RHEA:50253"/>
    </physiologicalReaction>
</comment>
<dbReference type="PANTHER" id="PTHR11157:SF133">
    <property type="entry name" value="ELONGATION OF FATTY ACIDS PROTEIN"/>
    <property type="match status" value="1"/>
</dbReference>
<name>A0A422NYI1_TRYRA</name>
<dbReference type="InterPro" id="IPR002076">
    <property type="entry name" value="ELO_fam"/>
</dbReference>
<comment type="caution">
    <text evidence="13">The sequence shown here is derived from an EMBL/GenBank/DDBJ whole genome shotgun (WGS) entry which is preliminary data.</text>
</comment>
<dbReference type="GO" id="GO:0005789">
    <property type="term" value="C:endoplasmic reticulum membrane"/>
    <property type="evidence" value="ECO:0007669"/>
    <property type="project" value="TreeGrafter"/>
</dbReference>
<keyword evidence="5 12" id="KW-0812">Transmembrane</keyword>
<dbReference type="Pfam" id="PF01151">
    <property type="entry name" value="ELO"/>
    <property type="match status" value="1"/>
</dbReference>
<comment type="similarity">
    <text evidence="2 12">Belongs to the ELO family.</text>
</comment>
<feature type="transmembrane region" description="Helical" evidence="12">
    <location>
        <begin position="61"/>
        <end position="80"/>
    </location>
</feature>
<evidence type="ECO:0000256" key="10">
    <source>
        <dbReference type="ARBA" id="ARBA00023160"/>
    </source>
</evidence>
<dbReference type="GO" id="GO:0042761">
    <property type="term" value="P:very long-chain fatty acid biosynthetic process"/>
    <property type="evidence" value="ECO:0007669"/>
    <property type="project" value="TreeGrafter"/>
</dbReference>
<keyword evidence="4 12" id="KW-0808">Transferase</keyword>
<dbReference type="GO" id="GO:0034626">
    <property type="term" value="P:fatty acid elongation, polyunsaturated fatty acid"/>
    <property type="evidence" value="ECO:0007669"/>
    <property type="project" value="TreeGrafter"/>
</dbReference>
<dbReference type="AlphaFoldDB" id="A0A422NYI1"/>
<evidence type="ECO:0000256" key="9">
    <source>
        <dbReference type="ARBA" id="ARBA00023136"/>
    </source>
</evidence>
<keyword evidence="7 12" id="KW-1133">Transmembrane helix</keyword>
<dbReference type="GO" id="GO:0009922">
    <property type="term" value="F:fatty acid elongase activity"/>
    <property type="evidence" value="ECO:0007669"/>
    <property type="project" value="InterPro"/>
</dbReference>
<proteinExistence type="inferred from homology"/>